<accession>A0A951UNB6</accession>
<evidence type="ECO:0000313" key="5">
    <source>
        <dbReference type="EMBL" id="MBW4660576.1"/>
    </source>
</evidence>
<keyword evidence="2" id="KW-0677">Repeat</keyword>
<dbReference type="PROSITE" id="PS00330">
    <property type="entry name" value="HEMOLYSIN_CALCIUM"/>
    <property type="match status" value="2"/>
</dbReference>
<dbReference type="NCBIfam" id="NF041519">
    <property type="entry name" value="bluetail"/>
    <property type="match status" value="1"/>
</dbReference>
<evidence type="ECO:0000256" key="3">
    <source>
        <dbReference type="ARBA" id="ARBA00022837"/>
    </source>
</evidence>
<dbReference type="InterPro" id="IPR025592">
    <property type="entry name" value="DUF4347"/>
</dbReference>
<dbReference type="SUPFAM" id="SSF51120">
    <property type="entry name" value="beta-Roll"/>
    <property type="match status" value="1"/>
</dbReference>
<keyword evidence="1" id="KW-0732">Signal</keyword>
<dbReference type="Gene3D" id="2.150.10.10">
    <property type="entry name" value="Serralysin-like metalloprotease, C-terminal"/>
    <property type="match status" value="1"/>
</dbReference>
<protein>
    <submittedName>
        <fullName evidence="5">DUF4394 domain-containing protein</fullName>
    </submittedName>
</protein>
<organism evidence="5 6">
    <name type="scientific">Drouetiella hepatica Uher 2000/2452</name>
    <dbReference type="NCBI Taxonomy" id="904376"/>
    <lineage>
        <taxon>Bacteria</taxon>
        <taxon>Bacillati</taxon>
        <taxon>Cyanobacteriota</taxon>
        <taxon>Cyanophyceae</taxon>
        <taxon>Oculatellales</taxon>
        <taxon>Oculatellaceae</taxon>
        <taxon>Drouetiella</taxon>
    </lineage>
</organism>
<dbReference type="InterPro" id="IPR018511">
    <property type="entry name" value="Hemolysin-typ_Ca-bd_CS"/>
</dbReference>
<evidence type="ECO:0000256" key="2">
    <source>
        <dbReference type="ARBA" id="ARBA00022737"/>
    </source>
</evidence>
<dbReference type="AlphaFoldDB" id="A0A951UNB6"/>
<name>A0A951UNB6_9CYAN</name>
<dbReference type="GO" id="GO:0004930">
    <property type="term" value="F:G protein-coupled receptor activity"/>
    <property type="evidence" value="ECO:0007669"/>
    <property type="project" value="InterPro"/>
</dbReference>
<dbReference type="InterPro" id="IPR025507">
    <property type="entry name" value="DUF4394"/>
</dbReference>
<dbReference type="Pfam" id="PF14339">
    <property type="entry name" value="DUF4394"/>
    <property type="match status" value="2"/>
</dbReference>
<dbReference type="InterPro" id="IPR011049">
    <property type="entry name" value="Serralysin-like_metalloprot_C"/>
</dbReference>
<dbReference type="InterPro" id="IPR048165">
    <property type="entry name" value="Bluetail_dom"/>
</dbReference>
<dbReference type="Pfam" id="PF03160">
    <property type="entry name" value="Calx-beta"/>
    <property type="match status" value="1"/>
</dbReference>
<dbReference type="InterPro" id="IPR026919">
    <property type="entry name" value="ADGRV1"/>
</dbReference>
<dbReference type="SUPFAM" id="SSF69322">
    <property type="entry name" value="Tricorn protease domain 2"/>
    <property type="match status" value="1"/>
</dbReference>
<dbReference type="InterPro" id="IPR003644">
    <property type="entry name" value="Calx_beta"/>
</dbReference>
<dbReference type="Pfam" id="PF14252">
    <property type="entry name" value="DUF4347"/>
    <property type="match status" value="1"/>
</dbReference>
<dbReference type="PRINTS" id="PR00313">
    <property type="entry name" value="CABNDNGRPT"/>
</dbReference>
<proteinExistence type="predicted"/>
<dbReference type="GO" id="GO:0016020">
    <property type="term" value="C:membrane"/>
    <property type="evidence" value="ECO:0007669"/>
    <property type="project" value="InterPro"/>
</dbReference>
<evidence type="ECO:0000313" key="6">
    <source>
        <dbReference type="Proteomes" id="UP000757435"/>
    </source>
</evidence>
<dbReference type="GO" id="GO:0010855">
    <property type="term" value="F:adenylate cyclase inhibitor activity"/>
    <property type="evidence" value="ECO:0007669"/>
    <property type="project" value="TreeGrafter"/>
</dbReference>
<gene>
    <name evidence="5" type="ORF">KME15_18040</name>
</gene>
<keyword evidence="3" id="KW-0106">Calcium</keyword>
<reference evidence="5" key="2">
    <citation type="journal article" date="2022" name="Microbiol. Resour. Announc.">
        <title>Metagenome Sequencing to Explore Phylogenomics of Terrestrial Cyanobacteria.</title>
        <authorList>
            <person name="Ward R.D."/>
            <person name="Stajich J.E."/>
            <person name="Johansen J.R."/>
            <person name="Huntemann M."/>
            <person name="Clum A."/>
            <person name="Foster B."/>
            <person name="Foster B."/>
            <person name="Roux S."/>
            <person name="Palaniappan K."/>
            <person name="Varghese N."/>
            <person name="Mukherjee S."/>
            <person name="Reddy T.B.K."/>
            <person name="Daum C."/>
            <person name="Copeland A."/>
            <person name="Chen I.A."/>
            <person name="Ivanova N.N."/>
            <person name="Kyrpides N.C."/>
            <person name="Shapiro N."/>
            <person name="Eloe-Fadrosh E.A."/>
            <person name="Pietrasiak N."/>
        </authorList>
    </citation>
    <scope>NUCLEOTIDE SEQUENCE</scope>
    <source>
        <strain evidence="5">UHER 2000/2452</strain>
    </source>
</reference>
<dbReference type="SMART" id="SM00237">
    <property type="entry name" value="Calx_beta"/>
    <property type="match status" value="1"/>
</dbReference>
<dbReference type="InterPro" id="IPR038081">
    <property type="entry name" value="CalX-like_sf"/>
</dbReference>
<dbReference type="GO" id="GO:0001965">
    <property type="term" value="F:G-protein alpha-subunit binding"/>
    <property type="evidence" value="ECO:0007669"/>
    <property type="project" value="TreeGrafter"/>
</dbReference>
<feature type="domain" description="Calx-beta" evidence="4">
    <location>
        <begin position="709"/>
        <end position="808"/>
    </location>
</feature>
<dbReference type="PANTHER" id="PTHR46682:SF1">
    <property type="entry name" value="ADHESION G-PROTEIN COUPLED RECEPTOR V1"/>
    <property type="match status" value="1"/>
</dbReference>
<sequence length="1025" mass="104592">MTGTAYVFIDRNTYDYQYLIDHVKPGYQVILLENDRDGIDQVTEVLQNSREVTELHLVSHGSPGCLYLGNTHLSLENLDRYAGLLKQWRTALAHQTNQCADLMLYGCRVAEQGWSEFSRALSTLTGANIAASRDEVGNGRWNLDQRQGAVAADLAFSPQVQQAYQGVFSVGYALSNNSLIAFDTLNPDNPGAAIAVTGLGTGENLVGIDVRPQNGKLYGLTSNGSAVRLYVISPQTGVATALTTVPVQFDDGAGNAVPITSTNFGLDFNPTVDRLRVVTDSGLNFRMNPNTGALVDGNTVTLGVNADAGINGGGAVDAAAYTNSAPNVTTTTQYTLSAASDTLSIQNPPNNGTQTLPLTVTLGGTRLDFTAVSGFDIPAGVNVATSNIPAAGNALAALTVGGSTGLYSIELSTGAATRVGAIGTGTAPAQGFAVQNEASVGDTPLIGLTAANAIVRFNRSSPSTAITVPITGLAAGESVVGIDFRPATGQLFALSTNGAGGVRLSIIDPQTGAATAVTTTFQQFDDGAGNAVPIQATAFGIDFNPTVDRIRVVTNTGQNFRLNPITGLLVDGDNGGAVGSAVGTNPDGSVKGSATAVDATAYTNSFAGATVTTQYTLDATTDRLLIQNPPNSGTQSLPLAVTLNGAPLDFSAVNGFDIPAGVRVATANAAASGRALAALTVGGSSNLYAIELSTGAATLLGAVGAGTTQLIGLAAADSPVGAVAFATPTYSVNENGTSIGISLVRTGGSTGAFTVNLSATGGTATTADYSGLPGTITFADGQTTATATLNITRDTLVEVNETLNLSLSSPTNGAVLAVQDAAVLTINEPLRTLRGNGASGTTRGTITNDRLLGLGGNDALLGFGGNDVLDGGSGGDRLNGGLGADLYVYAGRTKQAAFANSLIGALDRVLGFKVSEGDRFQLDFDNRASTINLPRRLFNAGQEGNTLTDAVRTAYADKDQQTRGRQGLGVNEAVFFTSRGQTYLSVNDGQAGFSASRDLLINVTGIGFNPGDATAGTLTVSNYFA</sequence>
<dbReference type="Proteomes" id="UP000757435">
    <property type="component" value="Unassembled WGS sequence"/>
</dbReference>
<dbReference type="EMBL" id="JAHHHD010000022">
    <property type="protein sequence ID" value="MBW4660576.1"/>
    <property type="molecule type" value="Genomic_DNA"/>
</dbReference>
<dbReference type="GO" id="GO:0071277">
    <property type="term" value="P:cellular response to calcium ion"/>
    <property type="evidence" value="ECO:0007669"/>
    <property type="project" value="TreeGrafter"/>
</dbReference>
<evidence type="ECO:0000259" key="4">
    <source>
        <dbReference type="SMART" id="SM00237"/>
    </source>
</evidence>
<dbReference type="SUPFAM" id="SSF141072">
    <property type="entry name" value="CalX-like"/>
    <property type="match status" value="1"/>
</dbReference>
<dbReference type="GO" id="GO:0005737">
    <property type="term" value="C:cytoplasm"/>
    <property type="evidence" value="ECO:0007669"/>
    <property type="project" value="TreeGrafter"/>
</dbReference>
<dbReference type="Gene3D" id="2.60.40.2030">
    <property type="match status" value="1"/>
</dbReference>
<reference evidence="5" key="1">
    <citation type="submission" date="2021-05" db="EMBL/GenBank/DDBJ databases">
        <authorList>
            <person name="Pietrasiak N."/>
            <person name="Ward R."/>
            <person name="Stajich J.E."/>
            <person name="Kurbessoian T."/>
        </authorList>
    </citation>
    <scope>NUCLEOTIDE SEQUENCE</scope>
    <source>
        <strain evidence="5">UHER 2000/2452</strain>
    </source>
</reference>
<comment type="caution">
    <text evidence="5">The sequence shown here is derived from an EMBL/GenBank/DDBJ whole genome shotgun (WGS) entry which is preliminary data.</text>
</comment>
<evidence type="ECO:0000256" key="1">
    <source>
        <dbReference type="ARBA" id="ARBA00022729"/>
    </source>
</evidence>
<dbReference type="PANTHER" id="PTHR46682">
    <property type="entry name" value="ADHESION G-PROTEIN COUPLED RECEPTOR V1"/>
    <property type="match status" value="1"/>
</dbReference>